<feature type="region of interest" description="Disordered" evidence="11">
    <location>
        <begin position="463"/>
        <end position="496"/>
    </location>
</feature>
<dbReference type="InterPro" id="IPR050364">
    <property type="entry name" value="Cytochrome_P450_fung"/>
</dbReference>
<dbReference type="PRINTS" id="PR00463">
    <property type="entry name" value="EP450I"/>
</dbReference>
<evidence type="ECO:0000256" key="10">
    <source>
        <dbReference type="RuleBase" id="RU000461"/>
    </source>
</evidence>
<dbReference type="GO" id="GO:0016705">
    <property type="term" value="F:oxidoreductase activity, acting on paired donors, with incorporation or reduction of molecular oxygen"/>
    <property type="evidence" value="ECO:0007669"/>
    <property type="project" value="InterPro"/>
</dbReference>
<dbReference type="InterPro" id="IPR001128">
    <property type="entry name" value="Cyt_P450"/>
</dbReference>
<dbReference type="Gene3D" id="1.10.630.10">
    <property type="entry name" value="Cytochrome P450"/>
    <property type="match status" value="1"/>
</dbReference>
<comment type="cofactor">
    <cofactor evidence="1 9">
        <name>heme</name>
        <dbReference type="ChEBI" id="CHEBI:30413"/>
    </cofactor>
</comment>
<evidence type="ECO:0000256" key="9">
    <source>
        <dbReference type="PIRSR" id="PIRSR602401-1"/>
    </source>
</evidence>
<dbReference type="InterPro" id="IPR036396">
    <property type="entry name" value="Cyt_P450_sf"/>
</dbReference>
<comment type="caution">
    <text evidence="12">The sequence shown here is derived from an EMBL/GenBank/DDBJ whole genome shotgun (WGS) entry which is preliminary data.</text>
</comment>
<dbReference type="PANTHER" id="PTHR46300">
    <property type="entry name" value="P450, PUTATIVE (EUROFUNG)-RELATED-RELATED"/>
    <property type="match status" value="1"/>
</dbReference>
<keyword evidence="7 9" id="KW-0408">Iron</keyword>
<evidence type="ECO:0000256" key="6">
    <source>
        <dbReference type="ARBA" id="ARBA00023002"/>
    </source>
</evidence>
<dbReference type="PROSITE" id="PS00086">
    <property type="entry name" value="CYTOCHROME_P450"/>
    <property type="match status" value="1"/>
</dbReference>
<name>A0A8H7LG66_9AGAM</name>
<proteinExistence type="inferred from homology"/>
<evidence type="ECO:0000313" key="12">
    <source>
        <dbReference type="EMBL" id="KAF8676961.1"/>
    </source>
</evidence>
<evidence type="ECO:0000256" key="11">
    <source>
        <dbReference type="SAM" id="MobiDB-lite"/>
    </source>
</evidence>
<dbReference type="GO" id="GO:0005506">
    <property type="term" value="F:iron ion binding"/>
    <property type="evidence" value="ECO:0007669"/>
    <property type="project" value="InterPro"/>
</dbReference>
<dbReference type="GO" id="GO:0004497">
    <property type="term" value="F:monooxygenase activity"/>
    <property type="evidence" value="ECO:0007669"/>
    <property type="project" value="UniProtKB-KW"/>
</dbReference>
<comment type="pathway">
    <text evidence="2">Secondary metabolite biosynthesis.</text>
</comment>
<evidence type="ECO:0000256" key="3">
    <source>
        <dbReference type="ARBA" id="ARBA00010617"/>
    </source>
</evidence>
<dbReference type="CDD" id="cd11065">
    <property type="entry name" value="CYP64-like"/>
    <property type="match status" value="1"/>
</dbReference>
<dbReference type="InterPro" id="IPR002401">
    <property type="entry name" value="Cyt_P450_E_grp-I"/>
</dbReference>
<evidence type="ECO:0000313" key="13">
    <source>
        <dbReference type="Proteomes" id="UP000650582"/>
    </source>
</evidence>
<dbReference type="InterPro" id="IPR017972">
    <property type="entry name" value="Cyt_P450_CS"/>
</dbReference>
<organism evidence="12 13">
    <name type="scientific">Rhizoctonia solani</name>
    <dbReference type="NCBI Taxonomy" id="456999"/>
    <lineage>
        <taxon>Eukaryota</taxon>
        <taxon>Fungi</taxon>
        <taxon>Dikarya</taxon>
        <taxon>Basidiomycota</taxon>
        <taxon>Agaricomycotina</taxon>
        <taxon>Agaricomycetes</taxon>
        <taxon>Cantharellales</taxon>
        <taxon>Ceratobasidiaceae</taxon>
        <taxon>Rhizoctonia</taxon>
    </lineage>
</organism>
<sequence length="496" mass="55711">MPQSNGHVKFIELGKKLNTDMFSLTVLGKTTVVLNSRDDAINLLQNRSSVYSDRACPLMMTEPSLVNCADLTSFVGYNERWRKGRRLMHIQLNKQTGGSFHESQEREARLLLQRLISTVEQLDSSEKLYQEFFRTLSGTLMSSIYGYRVRDLDDPILKEVLRMVENLSTACMPTINVFPSLLYVPEWFPGAGWKKTAREWRIQYEDTVKGLFNWTKSRIDSGADEPPMVLSFLTEGEKLGLSGEELNDYVGKVAVTLFLGGAETVYSVKKDLQIGIDSNSQRKAQEEIDAILGTSRLPVLEDRLLLPYTDRLIQEVLRWCPALPLGIPHATTSEDIYQGFRIPKGAMVIGNTWAMSRDQKVYKNPEEFNPDRFLDPLVPPCPAFGFGRRECPGVHFAESSLFIVIASLLSAFSIHAGKDANGEDIVPKLSSKNALLFHPDEFRVKLEELILYLLIFVGHKTQSGEGQGIPAAAKQRGWPTPALMSSRGDGRIKNDT</sequence>
<dbReference type="Pfam" id="PF00067">
    <property type="entry name" value="p450"/>
    <property type="match status" value="1"/>
</dbReference>
<feature type="binding site" description="axial binding residue" evidence="9">
    <location>
        <position position="391"/>
    </location>
    <ligand>
        <name>heme</name>
        <dbReference type="ChEBI" id="CHEBI:30413"/>
    </ligand>
    <ligandPart>
        <name>Fe</name>
        <dbReference type="ChEBI" id="CHEBI:18248"/>
    </ligandPart>
</feature>
<keyword evidence="5 9" id="KW-0479">Metal-binding</keyword>
<accession>A0A8H7LG66</accession>
<dbReference type="AlphaFoldDB" id="A0A8H7LG66"/>
<comment type="similarity">
    <text evidence="3 10">Belongs to the cytochrome P450 family.</text>
</comment>
<keyword evidence="6 10" id="KW-0560">Oxidoreductase</keyword>
<evidence type="ECO:0000256" key="7">
    <source>
        <dbReference type="ARBA" id="ARBA00023004"/>
    </source>
</evidence>
<evidence type="ECO:0000256" key="1">
    <source>
        <dbReference type="ARBA" id="ARBA00001971"/>
    </source>
</evidence>
<dbReference type="SUPFAM" id="SSF48264">
    <property type="entry name" value="Cytochrome P450"/>
    <property type="match status" value="1"/>
</dbReference>
<dbReference type="PANTHER" id="PTHR46300:SF7">
    <property type="entry name" value="P450, PUTATIVE (EUROFUNG)-RELATED"/>
    <property type="match status" value="1"/>
</dbReference>
<evidence type="ECO:0000256" key="4">
    <source>
        <dbReference type="ARBA" id="ARBA00022617"/>
    </source>
</evidence>
<evidence type="ECO:0000256" key="2">
    <source>
        <dbReference type="ARBA" id="ARBA00005179"/>
    </source>
</evidence>
<evidence type="ECO:0000256" key="8">
    <source>
        <dbReference type="ARBA" id="ARBA00023033"/>
    </source>
</evidence>
<keyword evidence="8 10" id="KW-0503">Monooxygenase</keyword>
<protein>
    <submittedName>
        <fullName evidence="12">Cytochrome P450</fullName>
    </submittedName>
</protein>
<dbReference type="EMBL" id="JACYCC010000041">
    <property type="protein sequence ID" value="KAF8676961.1"/>
    <property type="molecule type" value="Genomic_DNA"/>
</dbReference>
<reference evidence="12" key="1">
    <citation type="submission" date="2020-09" db="EMBL/GenBank/DDBJ databases">
        <title>Comparative genome analyses of four rice-infecting Rhizoctonia solani isolates reveal extensive enrichment of homogalacturonan modification genes.</title>
        <authorList>
            <person name="Lee D.-Y."/>
            <person name="Jeon J."/>
            <person name="Kim K.-T."/>
            <person name="Cheong K."/>
            <person name="Song H."/>
            <person name="Choi G."/>
            <person name="Ko J."/>
            <person name="Opiyo S.O."/>
            <person name="Zuo S."/>
            <person name="Madhav S."/>
            <person name="Lee Y.-H."/>
            <person name="Wang G.-L."/>
        </authorList>
    </citation>
    <scope>NUCLEOTIDE SEQUENCE</scope>
    <source>
        <strain evidence="12">AG1-IA YN-7</strain>
    </source>
</reference>
<gene>
    <name evidence="12" type="ORF">RHS04_06270</name>
</gene>
<evidence type="ECO:0000256" key="5">
    <source>
        <dbReference type="ARBA" id="ARBA00022723"/>
    </source>
</evidence>
<keyword evidence="4 9" id="KW-0349">Heme</keyword>
<dbReference type="Proteomes" id="UP000650582">
    <property type="component" value="Unassembled WGS sequence"/>
</dbReference>
<dbReference type="GO" id="GO:0020037">
    <property type="term" value="F:heme binding"/>
    <property type="evidence" value="ECO:0007669"/>
    <property type="project" value="InterPro"/>
</dbReference>